<evidence type="ECO:0000313" key="1">
    <source>
        <dbReference type="EMBL" id="KAF3219942.1"/>
    </source>
</evidence>
<name>A0A8H8VJ41_ORBOL</name>
<dbReference type="OrthoDB" id="10599883at2759"/>
<accession>A0A8H8VJ41</accession>
<dbReference type="AlphaFoldDB" id="A0A8H8VJ41"/>
<sequence length="196" mass="22125">MMQARAAIRYRQYIQEIRVAQIVLADAHHGWLAKSADICVISLFDTKEAVYASGTPVGGNLLTGIANLAKSEALNWRQWDKITVDNDYIEADLKHITDVASEFQDGGIVSGRDEEEIIEFYPLRAGFLCGILERLNTANYNFEEFSLKLLDSYKISRDEIEGVQEALASLDQSVKLVMNEQVEDIGWKPRVPRESK</sequence>
<organism evidence="1 2">
    <name type="scientific">Orbilia oligospora</name>
    <name type="common">Nematode-trapping fungus</name>
    <name type="synonym">Arthrobotrys oligospora</name>
    <dbReference type="NCBI Taxonomy" id="2813651"/>
    <lineage>
        <taxon>Eukaryota</taxon>
        <taxon>Fungi</taxon>
        <taxon>Dikarya</taxon>
        <taxon>Ascomycota</taxon>
        <taxon>Pezizomycotina</taxon>
        <taxon>Orbiliomycetes</taxon>
        <taxon>Orbiliales</taxon>
        <taxon>Orbiliaceae</taxon>
        <taxon>Orbilia</taxon>
    </lineage>
</organism>
<proteinExistence type="predicted"/>
<reference evidence="1" key="1">
    <citation type="submission" date="2019-06" db="EMBL/GenBank/DDBJ databases">
        <authorList>
            <person name="Palmer J.M."/>
        </authorList>
    </citation>
    <scope>NUCLEOTIDE SEQUENCE</scope>
    <source>
        <strain evidence="1">TWF679</strain>
    </source>
</reference>
<comment type="caution">
    <text evidence="1">The sequence shown here is derived from an EMBL/GenBank/DDBJ whole genome shotgun (WGS) entry which is preliminary data.</text>
</comment>
<protein>
    <submittedName>
        <fullName evidence="1">Uncharacterized protein</fullName>
    </submittedName>
</protein>
<dbReference type="EMBL" id="WIWT01000008">
    <property type="protein sequence ID" value="KAF3219942.1"/>
    <property type="molecule type" value="Genomic_DNA"/>
</dbReference>
<dbReference type="Proteomes" id="UP000614610">
    <property type="component" value="Unassembled WGS sequence"/>
</dbReference>
<gene>
    <name evidence="1" type="ORF">TWF679_010399</name>
</gene>
<evidence type="ECO:0000313" key="2">
    <source>
        <dbReference type="Proteomes" id="UP000614610"/>
    </source>
</evidence>